<protein>
    <submittedName>
        <fullName evidence="1">Uncharacterized protein</fullName>
    </submittedName>
</protein>
<evidence type="ECO:0000313" key="2">
    <source>
        <dbReference type="Proteomes" id="UP000659223"/>
    </source>
</evidence>
<reference evidence="2" key="1">
    <citation type="journal article" date="2019" name="Int. J. Syst. Evol. Microbiol.">
        <title>The Global Catalogue of Microorganisms (GCM) 10K type strain sequencing project: providing services to taxonomists for standard genome sequencing and annotation.</title>
        <authorList>
            <consortium name="The Broad Institute Genomics Platform"/>
            <consortium name="The Broad Institute Genome Sequencing Center for Infectious Disease"/>
            <person name="Wu L."/>
            <person name="Ma J."/>
        </authorList>
    </citation>
    <scope>NUCLEOTIDE SEQUENCE [LARGE SCALE GENOMIC DNA]</scope>
    <source>
        <strain evidence="2">JCM 4586</strain>
    </source>
</reference>
<keyword evidence="2" id="KW-1185">Reference proteome</keyword>
<evidence type="ECO:0000313" key="1">
    <source>
        <dbReference type="EMBL" id="GGX61607.1"/>
    </source>
</evidence>
<dbReference type="Proteomes" id="UP000659223">
    <property type="component" value="Unassembled WGS sequence"/>
</dbReference>
<dbReference type="EMBL" id="BMUT01000001">
    <property type="protein sequence ID" value="GGX61607.1"/>
    <property type="molecule type" value="Genomic_DNA"/>
</dbReference>
<comment type="caution">
    <text evidence="1">The sequence shown here is derived from an EMBL/GenBank/DDBJ whole genome shotgun (WGS) entry which is preliminary data.</text>
</comment>
<sequence>MAVCPSVACGYAHGCARRRRMRMQGRARVLTGLRGCARGMLVRGIGDGGGAGESQETAVLVLRRQRAGQMALDTRTRST</sequence>
<gene>
    <name evidence="1" type="ORF">GCM10010324_02910</name>
</gene>
<organism evidence="1 2">
    <name type="scientific">Streptomyces hiroshimensis</name>
    <dbReference type="NCBI Taxonomy" id="66424"/>
    <lineage>
        <taxon>Bacteria</taxon>
        <taxon>Bacillati</taxon>
        <taxon>Actinomycetota</taxon>
        <taxon>Actinomycetes</taxon>
        <taxon>Kitasatosporales</taxon>
        <taxon>Streptomycetaceae</taxon>
        <taxon>Streptomyces</taxon>
    </lineage>
</organism>
<name>A0ABQ2Y3G4_9ACTN</name>
<accession>A0ABQ2Y3G4</accession>
<proteinExistence type="predicted"/>